<dbReference type="AlphaFoldDB" id="A0AA35R0K5"/>
<sequence>MSAGFVELCAHSWYSFGAGASSPAELVDRAGYYGYPTLGLTDVSNLCGALDFVQECRSAGIGAVLGADLTVREGDRMGPVTFIAENGAGYSNLCRLISLAYVTGGRTTPVLDVRFLEPHAEGLIALLGDPDGLLAADISAGHWSMAEGRAKQYAGWFGAGSVFLGLQQHLAHGDTVRNERMSQLAERCRLGCVATNAPWYHDTSRARLHDSLTAMRMNSSLSEIRNSLKVNCNYDLQTRDVMEQRLRKYPESLTNTLVLAERCSNFSALDFVTSSYRFPDVPTPPGHDAQSWLERLCEESAARRYGGVDRRVRERLDEEFELIRKHGLAGFFLVYHRVVELAREVMLELGWGHQETPLEWLPPGRGRGSSVSMLVGYLIGLSHVDPLDYGLALDRFLSSESTSMPDIDLDFPRDIRERLILRIIEEWGWDHAVLTGMFPTYKARGVIRGLGKALGLPPDELPGYAELVKRPGWDRLFALADSLQGFPKGVAQHPGGMLLSSTALTDFMPVQPAAIAGRYIGQWDKESVDDAGMQAVRLVRNRTGVEPDLSRIDYREKDVFDDLGRGDTVGVFQVESAAQMQTIVRMHPEDIYELALESPRYALA</sequence>
<dbReference type="InterPro" id="IPR004805">
    <property type="entry name" value="DnaE2/DnaE/PolC"/>
</dbReference>
<evidence type="ECO:0000256" key="3">
    <source>
        <dbReference type="ARBA" id="ARBA00022695"/>
    </source>
</evidence>
<dbReference type="InterPro" id="IPR004013">
    <property type="entry name" value="PHP_dom"/>
</dbReference>
<evidence type="ECO:0000256" key="1">
    <source>
        <dbReference type="ARBA" id="ARBA00022490"/>
    </source>
</evidence>
<proteinExistence type="predicted"/>
<keyword evidence="2" id="KW-0808">Transferase</keyword>
<keyword evidence="7" id="KW-0234">DNA repair</keyword>
<keyword evidence="6" id="KW-0239">DNA-directed DNA polymerase</keyword>
<reference evidence="9" key="1">
    <citation type="submission" date="2023-03" db="EMBL/GenBank/DDBJ databases">
        <authorList>
            <person name="Steffen K."/>
            <person name="Cardenas P."/>
        </authorList>
    </citation>
    <scope>NUCLEOTIDE SEQUENCE</scope>
</reference>
<dbReference type="EMBL" id="CASHTH010000378">
    <property type="protein sequence ID" value="CAI7999502.1"/>
    <property type="molecule type" value="Genomic_DNA"/>
</dbReference>
<dbReference type="InterPro" id="IPR040982">
    <property type="entry name" value="DNA_pol3_finger"/>
</dbReference>
<keyword evidence="4" id="KW-0235">DNA replication</keyword>
<dbReference type="InterPro" id="IPR016195">
    <property type="entry name" value="Pol/histidinol_Pase-like"/>
</dbReference>
<dbReference type="Gene3D" id="3.20.20.140">
    <property type="entry name" value="Metal-dependent hydrolases"/>
    <property type="match status" value="1"/>
</dbReference>
<evidence type="ECO:0000256" key="6">
    <source>
        <dbReference type="ARBA" id="ARBA00022932"/>
    </source>
</evidence>
<feature type="domain" description="Polymerase/histidinol phosphatase N-terminal" evidence="8">
    <location>
        <begin position="6"/>
        <end position="73"/>
    </location>
</feature>
<dbReference type="PANTHER" id="PTHR32294">
    <property type="entry name" value="DNA POLYMERASE III SUBUNIT ALPHA"/>
    <property type="match status" value="1"/>
</dbReference>
<evidence type="ECO:0000256" key="2">
    <source>
        <dbReference type="ARBA" id="ARBA00022679"/>
    </source>
</evidence>
<gene>
    <name evidence="9" type="ORF">GBAR_LOCUS2735</name>
</gene>
<dbReference type="Pfam" id="PF17657">
    <property type="entry name" value="DNA_pol3_finger"/>
    <property type="match status" value="1"/>
</dbReference>
<protein>
    <submittedName>
        <fullName evidence="9">Error-prone DNA polymerase</fullName>
    </submittedName>
</protein>
<evidence type="ECO:0000256" key="7">
    <source>
        <dbReference type="ARBA" id="ARBA00023204"/>
    </source>
</evidence>
<dbReference type="GO" id="GO:0003887">
    <property type="term" value="F:DNA-directed DNA polymerase activity"/>
    <property type="evidence" value="ECO:0007669"/>
    <property type="project" value="UniProtKB-KW"/>
</dbReference>
<organism evidence="9 10">
    <name type="scientific">Geodia barretti</name>
    <name type="common">Barrett's horny sponge</name>
    <dbReference type="NCBI Taxonomy" id="519541"/>
    <lineage>
        <taxon>Eukaryota</taxon>
        <taxon>Metazoa</taxon>
        <taxon>Porifera</taxon>
        <taxon>Demospongiae</taxon>
        <taxon>Heteroscleromorpha</taxon>
        <taxon>Tetractinellida</taxon>
        <taxon>Astrophorina</taxon>
        <taxon>Geodiidae</taxon>
        <taxon>Geodia</taxon>
    </lineage>
</organism>
<dbReference type="InterPro" id="IPR003141">
    <property type="entry name" value="Pol/His_phosphatase_N"/>
</dbReference>
<evidence type="ECO:0000259" key="8">
    <source>
        <dbReference type="SMART" id="SM00481"/>
    </source>
</evidence>
<dbReference type="Pfam" id="PF02811">
    <property type="entry name" value="PHP"/>
    <property type="match status" value="1"/>
</dbReference>
<keyword evidence="1" id="KW-0963">Cytoplasm</keyword>
<dbReference type="GO" id="GO:0006281">
    <property type="term" value="P:DNA repair"/>
    <property type="evidence" value="ECO:0007669"/>
    <property type="project" value="UniProtKB-KW"/>
</dbReference>
<dbReference type="SUPFAM" id="SSF89550">
    <property type="entry name" value="PHP domain-like"/>
    <property type="match status" value="1"/>
</dbReference>
<evidence type="ECO:0000313" key="10">
    <source>
        <dbReference type="Proteomes" id="UP001174909"/>
    </source>
</evidence>
<dbReference type="InterPro" id="IPR011708">
    <property type="entry name" value="DNA_pol3_alpha_NTPase_dom"/>
</dbReference>
<dbReference type="GO" id="GO:0006260">
    <property type="term" value="P:DNA replication"/>
    <property type="evidence" value="ECO:0007669"/>
    <property type="project" value="UniProtKB-KW"/>
</dbReference>
<dbReference type="GO" id="GO:0008408">
    <property type="term" value="F:3'-5' exonuclease activity"/>
    <property type="evidence" value="ECO:0007669"/>
    <property type="project" value="InterPro"/>
</dbReference>
<accession>A0AA35R0K5</accession>
<dbReference type="Proteomes" id="UP001174909">
    <property type="component" value="Unassembled WGS sequence"/>
</dbReference>
<evidence type="ECO:0000313" key="9">
    <source>
        <dbReference type="EMBL" id="CAI7999502.1"/>
    </source>
</evidence>
<keyword evidence="3" id="KW-0548">Nucleotidyltransferase</keyword>
<name>A0AA35R0K5_GEOBA</name>
<keyword evidence="5" id="KW-0227">DNA damage</keyword>
<keyword evidence="10" id="KW-1185">Reference proteome</keyword>
<dbReference type="SMART" id="SM00481">
    <property type="entry name" value="POLIIIAc"/>
    <property type="match status" value="1"/>
</dbReference>
<dbReference type="PANTHER" id="PTHR32294:SF4">
    <property type="entry name" value="ERROR-PRONE DNA POLYMERASE"/>
    <property type="match status" value="1"/>
</dbReference>
<evidence type="ECO:0000256" key="4">
    <source>
        <dbReference type="ARBA" id="ARBA00022705"/>
    </source>
</evidence>
<comment type="caution">
    <text evidence="9">The sequence shown here is derived from an EMBL/GenBank/DDBJ whole genome shotgun (WGS) entry which is preliminary data.</text>
</comment>
<evidence type="ECO:0000256" key="5">
    <source>
        <dbReference type="ARBA" id="ARBA00022763"/>
    </source>
</evidence>
<dbReference type="Pfam" id="PF07733">
    <property type="entry name" value="DNA_pol3_alpha"/>
    <property type="match status" value="2"/>
</dbReference>